<gene>
    <name evidence="1" type="ORF">GCM10022231_19660</name>
</gene>
<protein>
    <recommendedName>
        <fullName evidence="3">Restriction endonuclease</fullName>
    </recommendedName>
</protein>
<keyword evidence="2" id="KW-1185">Reference proteome</keyword>
<comment type="caution">
    <text evidence="1">The sequence shown here is derived from an EMBL/GenBank/DDBJ whole genome shotgun (WGS) entry which is preliminary data.</text>
</comment>
<evidence type="ECO:0000313" key="1">
    <source>
        <dbReference type="EMBL" id="GAA3959905.1"/>
    </source>
</evidence>
<organism evidence="1 2">
    <name type="scientific">Gordonia caeni</name>
    <dbReference type="NCBI Taxonomy" id="1007097"/>
    <lineage>
        <taxon>Bacteria</taxon>
        <taxon>Bacillati</taxon>
        <taxon>Actinomycetota</taxon>
        <taxon>Actinomycetes</taxon>
        <taxon>Mycobacteriales</taxon>
        <taxon>Gordoniaceae</taxon>
        <taxon>Gordonia</taxon>
    </lineage>
</organism>
<reference evidence="2" key="1">
    <citation type="journal article" date="2019" name="Int. J. Syst. Evol. Microbiol.">
        <title>The Global Catalogue of Microorganisms (GCM) 10K type strain sequencing project: providing services to taxonomists for standard genome sequencing and annotation.</title>
        <authorList>
            <consortium name="The Broad Institute Genomics Platform"/>
            <consortium name="The Broad Institute Genome Sequencing Center for Infectious Disease"/>
            <person name="Wu L."/>
            <person name="Ma J."/>
        </authorList>
    </citation>
    <scope>NUCLEOTIDE SEQUENCE [LARGE SCALE GENOMIC DNA]</scope>
    <source>
        <strain evidence="2">JCM 16923</strain>
    </source>
</reference>
<evidence type="ECO:0000313" key="2">
    <source>
        <dbReference type="Proteomes" id="UP001418444"/>
    </source>
</evidence>
<name>A0ABP7P559_9ACTN</name>
<proteinExistence type="predicted"/>
<dbReference type="EMBL" id="BAAAZW010000005">
    <property type="protein sequence ID" value="GAA3959905.1"/>
    <property type="molecule type" value="Genomic_DNA"/>
</dbReference>
<accession>A0ABP7P559</accession>
<evidence type="ECO:0008006" key="3">
    <source>
        <dbReference type="Google" id="ProtNLM"/>
    </source>
</evidence>
<sequence>MTSVDLTALGVQDLLRLDGAVLAELRRRGLVRTGNKPLGDVAEAVVHAARDGVLEPNSTKSHDITTPAGDRIQVKAMGVRSAGTAAKFGAFRSTDFTTAVFLVFDIDFNLIEAREVDAAVIEQTRLVTHINGRQPTLRWVRTVGTDVTAEMQAAWAGLNQTPARAAIVAPMHHPART</sequence>
<dbReference type="Proteomes" id="UP001418444">
    <property type="component" value="Unassembled WGS sequence"/>
</dbReference>